<protein>
    <submittedName>
        <fullName evidence="1">Uncharacterized protein</fullName>
    </submittedName>
</protein>
<sequence>MRADAYRYVSSCTVCQARKVVTNPRPVPLQPIAPPNEHFDVVGIDHMDPFPRIKHGNKFLIVATDYLTKWVDVHDVPNSGPNNFMSFINECLVYRHRTPKLLISDRGTAFTSRDIEKFFCNHGIRHAGPSPQHPQTDGLVDHTNRTIKNVISSYVSSTHDD</sequence>
<dbReference type="Proteomes" id="UP000821845">
    <property type="component" value="Chromosome 6"/>
</dbReference>
<evidence type="ECO:0000313" key="2">
    <source>
        <dbReference type="Proteomes" id="UP000821845"/>
    </source>
</evidence>
<keyword evidence="2" id="KW-1185">Reference proteome</keyword>
<evidence type="ECO:0000313" key="1">
    <source>
        <dbReference type="EMBL" id="KAH6927678.1"/>
    </source>
</evidence>
<gene>
    <name evidence="1" type="ORF">HPB50_006915</name>
</gene>
<proteinExistence type="predicted"/>
<comment type="caution">
    <text evidence="1">The sequence shown here is derived from an EMBL/GenBank/DDBJ whole genome shotgun (WGS) entry which is preliminary data.</text>
</comment>
<dbReference type="EMBL" id="CM023486">
    <property type="protein sequence ID" value="KAH6927678.1"/>
    <property type="molecule type" value="Genomic_DNA"/>
</dbReference>
<accession>A0ACB7S204</accession>
<name>A0ACB7S204_HYAAI</name>
<organism evidence="1 2">
    <name type="scientific">Hyalomma asiaticum</name>
    <name type="common">Tick</name>
    <dbReference type="NCBI Taxonomy" id="266040"/>
    <lineage>
        <taxon>Eukaryota</taxon>
        <taxon>Metazoa</taxon>
        <taxon>Ecdysozoa</taxon>
        <taxon>Arthropoda</taxon>
        <taxon>Chelicerata</taxon>
        <taxon>Arachnida</taxon>
        <taxon>Acari</taxon>
        <taxon>Parasitiformes</taxon>
        <taxon>Ixodida</taxon>
        <taxon>Ixodoidea</taxon>
        <taxon>Ixodidae</taxon>
        <taxon>Hyalomminae</taxon>
        <taxon>Hyalomma</taxon>
    </lineage>
</organism>
<reference evidence="1" key="1">
    <citation type="submission" date="2020-05" db="EMBL/GenBank/DDBJ databases">
        <title>Large-scale comparative analyses of tick genomes elucidate their genetic diversity and vector capacities.</title>
        <authorList>
            <person name="Jia N."/>
            <person name="Wang J."/>
            <person name="Shi W."/>
            <person name="Du L."/>
            <person name="Sun Y."/>
            <person name="Zhan W."/>
            <person name="Jiang J."/>
            <person name="Wang Q."/>
            <person name="Zhang B."/>
            <person name="Ji P."/>
            <person name="Sakyi L.B."/>
            <person name="Cui X."/>
            <person name="Yuan T."/>
            <person name="Jiang B."/>
            <person name="Yang W."/>
            <person name="Lam T.T.-Y."/>
            <person name="Chang Q."/>
            <person name="Ding S."/>
            <person name="Wang X."/>
            <person name="Zhu J."/>
            <person name="Ruan X."/>
            <person name="Zhao L."/>
            <person name="Wei J."/>
            <person name="Que T."/>
            <person name="Du C."/>
            <person name="Cheng J."/>
            <person name="Dai P."/>
            <person name="Han X."/>
            <person name="Huang E."/>
            <person name="Gao Y."/>
            <person name="Liu J."/>
            <person name="Shao H."/>
            <person name="Ye R."/>
            <person name="Li L."/>
            <person name="Wei W."/>
            <person name="Wang X."/>
            <person name="Wang C."/>
            <person name="Yang T."/>
            <person name="Huo Q."/>
            <person name="Li W."/>
            <person name="Guo W."/>
            <person name="Chen H."/>
            <person name="Zhou L."/>
            <person name="Ni X."/>
            <person name="Tian J."/>
            <person name="Zhou Y."/>
            <person name="Sheng Y."/>
            <person name="Liu T."/>
            <person name="Pan Y."/>
            <person name="Xia L."/>
            <person name="Li J."/>
            <person name="Zhao F."/>
            <person name="Cao W."/>
        </authorList>
    </citation>
    <scope>NUCLEOTIDE SEQUENCE</scope>
    <source>
        <strain evidence="1">Hyas-2018</strain>
    </source>
</reference>